<dbReference type="InterPro" id="IPR041049">
    <property type="entry name" value="DUF5615"/>
</dbReference>
<protein>
    <submittedName>
        <fullName evidence="2">Nuclease of putative toxin-antitoxin system</fullName>
    </submittedName>
</protein>
<dbReference type="Proteomes" id="UP000717634">
    <property type="component" value="Unassembled WGS sequence"/>
</dbReference>
<dbReference type="Pfam" id="PF18480">
    <property type="entry name" value="DUF5615"/>
    <property type="match status" value="1"/>
</dbReference>
<evidence type="ECO:0000313" key="3">
    <source>
        <dbReference type="Proteomes" id="UP000717634"/>
    </source>
</evidence>
<gene>
    <name evidence="2" type="ORF">HBN54_001037</name>
</gene>
<proteinExistence type="predicted"/>
<dbReference type="RefSeq" id="WP_168672080.1">
    <property type="nucleotide sequence ID" value="NZ_JAAVTK010000002.1"/>
</dbReference>
<evidence type="ECO:0000259" key="1">
    <source>
        <dbReference type="Pfam" id="PF18480"/>
    </source>
</evidence>
<evidence type="ECO:0000313" key="2">
    <source>
        <dbReference type="EMBL" id="NKI88450.1"/>
    </source>
</evidence>
<dbReference type="EMBL" id="JAAVTK010000002">
    <property type="protein sequence ID" value="NKI88450.1"/>
    <property type="molecule type" value="Genomic_DNA"/>
</dbReference>
<accession>A0ABX1HEY7</accession>
<feature type="domain" description="DUF5615" evidence="1">
    <location>
        <begin position="1"/>
        <end position="109"/>
    </location>
</feature>
<organism evidence="2 3">
    <name type="scientific">Hymenobacter artigasi</name>
    <dbReference type="NCBI Taxonomy" id="2719616"/>
    <lineage>
        <taxon>Bacteria</taxon>
        <taxon>Pseudomonadati</taxon>
        <taxon>Bacteroidota</taxon>
        <taxon>Cytophagia</taxon>
        <taxon>Cytophagales</taxon>
        <taxon>Hymenobacteraceae</taxon>
        <taxon>Hymenobacter</taxon>
    </lineage>
</organism>
<sequence>MKLLLDENLSPKLVRYLAPAFPDSLHVRDVQLDARQDSTIWQWARANDFTILTQDDDSFLLAQLRGQPLKIVYLRFGNRGVRVMAEQLQRQHRLIAEFISESEAPCLELYWGPFIS</sequence>
<keyword evidence="3" id="KW-1185">Reference proteome</keyword>
<comment type="caution">
    <text evidence="2">The sequence shown here is derived from an EMBL/GenBank/DDBJ whole genome shotgun (WGS) entry which is preliminary data.</text>
</comment>
<name>A0ABX1HEY7_9BACT</name>
<reference evidence="2 3" key="1">
    <citation type="submission" date="2020-03" db="EMBL/GenBank/DDBJ databases">
        <title>Genomic Encyclopedia of Type Strains, Phase IV (KMG-V): Genome sequencing to study the core and pangenomes of soil and plant-associated prokaryotes.</title>
        <authorList>
            <person name="Whitman W."/>
        </authorList>
    </citation>
    <scope>NUCLEOTIDE SEQUENCE [LARGE SCALE GENOMIC DNA]</scope>
    <source>
        <strain evidence="2 3">1B</strain>
    </source>
</reference>